<proteinExistence type="predicted"/>
<dbReference type="InterPro" id="IPR036597">
    <property type="entry name" value="Fido-like_dom_sf"/>
</dbReference>
<sequence>MTDDSRIQIYQTKDGETRVDVRFEKETVWLTQRQMGEVFDTTPENVIMHLKNIYETGELDQNPTTKDFLVVQTEGKRQVKRRLKHYNLDAVISVGYRVNSKRGVQFRIWATKRLREYLVQGYAVNRERFKANAAELKQALALIQKTAQSPALATDMGRGLIDIMGRYTQTFLWLQQYDEGLLKSPEGIAGGVLPSSVDAMAAILELKKQLIVKGEASDLFARLSRPDSIEAIFGNLDQTVMGAPAYPTIESKAAHLLYFVVKNHPFVDGNKRSGAFLFVDFLHRNNRLITGNNVPVINDTGLAALTLLVAESDPKQKETLIKLVMNLLCENKLS</sequence>
<dbReference type="AlphaFoldDB" id="A0A1W2EVY5"/>
<dbReference type="Proteomes" id="UP000192418">
    <property type="component" value="Unassembled WGS sequence"/>
</dbReference>
<keyword evidence="3" id="KW-1185">Reference proteome</keyword>
<name>A0A1W2EVY5_9BACT</name>
<evidence type="ECO:0000259" key="1">
    <source>
        <dbReference type="PROSITE" id="PS51459"/>
    </source>
</evidence>
<evidence type="ECO:0000313" key="2">
    <source>
        <dbReference type="EMBL" id="SMD13712.1"/>
    </source>
</evidence>
<accession>A0A1W2EVY5</accession>
<dbReference type="Gene3D" id="1.20.120.1870">
    <property type="entry name" value="Fic/DOC protein, Fido domain"/>
    <property type="match status" value="1"/>
</dbReference>
<dbReference type="OrthoDB" id="9802752at2"/>
<feature type="domain" description="Fido" evidence="1">
    <location>
        <begin position="198"/>
        <end position="326"/>
    </location>
</feature>
<evidence type="ECO:0000313" key="3">
    <source>
        <dbReference type="Proteomes" id="UP000192418"/>
    </source>
</evidence>
<gene>
    <name evidence="2" type="ORF">SAMN02746065_1512</name>
</gene>
<dbReference type="Pfam" id="PF02661">
    <property type="entry name" value="Fic"/>
    <property type="match status" value="1"/>
</dbReference>
<dbReference type="STRING" id="1121400.SAMN02746065_1512"/>
<dbReference type="SUPFAM" id="SSF140931">
    <property type="entry name" value="Fic-like"/>
    <property type="match status" value="1"/>
</dbReference>
<dbReference type="InterPro" id="IPR011204">
    <property type="entry name" value="Virulence_RhuM-like"/>
</dbReference>
<dbReference type="InterPro" id="IPR003812">
    <property type="entry name" value="Fido"/>
</dbReference>
<dbReference type="RefSeq" id="WP_084072011.1">
    <property type="nucleotide sequence ID" value="NZ_FWXY01000051.1"/>
</dbReference>
<reference evidence="2 3" key="1">
    <citation type="submission" date="2017-04" db="EMBL/GenBank/DDBJ databases">
        <authorList>
            <person name="Afonso C.L."/>
            <person name="Miller P.J."/>
            <person name="Scott M.A."/>
            <person name="Spackman E."/>
            <person name="Goraichik I."/>
            <person name="Dimitrov K.M."/>
            <person name="Suarez D.L."/>
            <person name="Swayne D.E."/>
        </authorList>
    </citation>
    <scope>NUCLEOTIDE SEQUENCE [LARGE SCALE GENOMIC DNA]</scope>
    <source>
        <strain evidence="2 3">DSM 3385</strain>
    </source>
</reference>
<dbReference type="Pfam" id="PF13310">
    <property type="entry name" value="Virulence_RhuM"/>
    <property type="match status" value="1"/>
</dbReference>
<dbReference type="EMBL" id="FWXY01000051">
    <property type="protein sequence ID" value="SMD13712.1"/>
    <property type="molecule type" value="Genomic_DNA"/>
</dbReference>
<dbReference type="PANTHER" id="PTHR35810">
    <property type="entry name" value="CYTOPLASMIC PROTEIN-RELATED"/>
    <property type="match status" value="1"/>
</dbReference>
<dbReference type="PROSITE" id="PS51459">
    <property type="entry name" value="FIDO"/>
    <property type="match status" value="1"/>
</dbReference>
<dbReference type="InterPro" id="IPR053737">
    <property type="entry name" value="Type_II_TA_Toxin"/>
</dbReference>
<dbReference type="PANTHER" id="PTHR35810:SF1">
    <property type="entry name" value="CYTOPLASMIC PROTEIN"/>
    <property type="match status" value="1"/>
</dbReference>
<protein>
    <submittedName>
        <fullName evidence="2">Fic/DOC family protein</fullName>
    </submittedName>
</protein>
<organism evidence="2 3">
    <name type="scientific">Desulfocicer vacuolatum DSM 3385</name>
    <dbReference type="NCBI Taxonomy" id="1121400"/>
    <lineage>
        <taxon>Bacteria</taxon>
        <taxon>Pseudomonadati</taxon>
        <taxon>Thermodesulfobacteriota</taxon>
        <taxon>Desulfobacteria</taxon>
        <taxon>Desulfobacterales</taxon>
        <taxon>Desulfobacteraceae</taxon>
        <taxon>Desulfocicer</taxon>
    </lineage>
</organism>